<dbReference type="Proteomes" id="UP000694044">
    <property type="component" value="Unassembled WGS sequence"/>
</dbReference>
<feature type="compositionally biased region" description="Polar residues" evidence="3">
    <location>
        <begin position="140"/>
        <end position="155"/>
    </location>
</feature>
<dbReference type="AlphaFoldDB" id="A0A8T1VAT0"/>
<evidence type="ECO:0000256" key="1">
    <source>
        <dbReference type="ARBA" id="ARBA00022741"/>
    </source>
</evidence>
<evidence type="ECO:0000313" key="5">
    <source>
        <dbReference type="EMBL" id="KAG7376654.1"/>
    </source>
</evidence>
<proteinExistence type="predicted"/>
<comment type="caution">
    <text evidence="5">The sequence shown here is derived from an EMBL/GenBank/DDBJ whole genome shotgun (WGS) entry which is preliminary data.</text>
</comment>
<keyword evidence="1" id="KW-0547">Nucleotide-binding</keyword>
<dbReference type="Pfam" id="PF00069">
    <property type="entry name" value="Pkinase"/>
    <property type="match status" value="1"/>
</dbReference>
<feature type="compositionally biased region" description="Basic residues" evidence="3">
    <location>
        <begin position="59"/>
        <end position="72"/>
    </location>
</feature>
<accession>A0A8T1VAT0</accession>
<evidence type="ECO:0000313" key="6">
    <source>
        <dbReference type="Proteomes" id="UP000694044"/>
    </source>
</evidence>
<dbReference type="OrthoDB" id="40902at2759"/>
<evidence type="ECO:0000259" key="4">
    <source>
        <dbReference type="PROSITE" id="PS50011"/>
    </source>
</evidence>
<feature type="region of interest" description="Disordered" evidence="3">
    <location>
        <begin position="1"/>
        <end position="39"/>
    </location>
</feature>
<dbReference type="GO" id="GO:0005524">
    <property type="term" value="F:ATP binding"/>
    <property type="evidence" value="ECO:0007669"/>
    <property type="project" value="UniProtKB-KW"/>
</dbReference>
<keyword evidence="6" id="KW-1185">Reference proteome</keyword>
<dbReference type="FunFam" id="1.10.510.10:FF:000571">
    <property type="entry name" value="Maternal embryonic leucine zipper kinase"/>
    <property type="match status" value="1"/>
</dbReference>
<gene>
    <name evidence="5" type="ORF">PHYPSEUDO_012950</name>
</gene>
<dbReference type="PANTHER" id="PTHR24347">
    <property type="entry name" value="SERINE/THREONINE-PROTEIN KINASE"/>
    <property type="match status" value="1"/>
</dbReference>
<protein>
    <recommendedName>
        <fullName evidence="4">Protein kinase domain-containing protein</fullName>
    </recommendedName>
</protein>
<feature type="region of interest" description="Disordered" evidence="3">
    <location>
        <begin position="53"/>
        <end position="87"/>
    </location>
</feature>
<dbReference type="EMBL" id="JAGDFM010000647">
    <property type="protein sequence ID" value="KAG7376654.1"/>
    <property type="molecule type" value="Genomic_DNA"/>
</dbReference>
<feature type="region of interest" description="Disordered" evidence="3">
    <location>
        <begin position="127"/>
        <end position="174"/>
    </location>
</feature>
<evidence type="ECO:0000256" key="2">
    <source>
        <dbReference type="ARBA" id="ARBA00022840"/>
    </source>
</evidence>
<sequence length="463" mass="51498">MIPSRRRRRITNNQLPPSRARSAPKRRAPTLPHPVSSRTMGAAIMKSCFAGEPAEPARRHQHRQHRTHHDARRRYEQQCTQRSLAKSMPASAARRCAAGLESPDKALLAKTLRALELPQTAVRLQQLGQDAATPKRSPAGSVSSEAATMSESSFAADSPSHAASPGRRSSPTGRASAAGFRALLPADYVLECVAGKGTTSTCYKCVRRTDGRRFACKIIEKRRLAPSARKRMEVAAQLRREVDVLRRVDHPHIAKLEQAFEDDNYLILIMELMEGGELFDAIVDKGRFSEREAVHVARCILSAIQHMHERGVLHRDLKPENVLLAVSTRRGRRQDVASALDVKIIDFGFAKILKEGATSTSFLGTGGYLAPEILLRQPYGTSVDMWSFGVLTYLLLCGRLPFAATTQLRPNQKIQSLYKLTFPKRYWHGVSPVAIDFLQRVLVLNPSARLSATEALNHPWLRC</sequence>
<dbReference type="GO" id="GO:0004672">
    <property type="term" value="F:protein kinase activity"/>
    <property type="evidence" value="ECO:0007669"/>
    <property type="project" value="InterPro"/>
</dbReference>
<dbReference type="PROSITE" id="PS00108">
    <property type="entry name" value="PROTEIN_KINASE_ST"/>
    <property type="match status" value="1"/>
</dbReference>
<feature type="compositionally biased region" description="Basic residues" evidence="3">
    <location>
        <begin position="1"/>
        <end position="10"/>
    </location>
</feature>
<dbReference type="SMART" id="SM00220">
    <property type="entry name" value="S_TKc"/>
    <property type="match status" value="1"/>
</dbReference>
<dbReference type="PROSITE" id="PS50011">
    <property type="entry name" value="PROTEIN_KINASE_DOM"/>
    <property type="match status" value="1"/>
</dbReference>
<reference evidence="5" key="1">
    <citation type="submission" date="2021-02" db="EMBL/GenBank/DDBJ databases">
        <authorList>
            <person name="Palmer J.M."/>
        </authorList>
    </citation>
    <scope>NUCLEOTIDE SEQUENCE</scope>
    <source>
        <strain evidence="5">SCRP734</strain>
    </source>
</reference>
<dbReference type="CDD" id="cd05117">
    <property type="entry name" value="STKc_CAMK"/>
    <property type="match status" value="1"/>
</dbReference>
<dbReference type="InterPro" id="IPR008271">
    <property type="entry name" value="Ser/Thr_kinase_AS"/>
</dbReference>
<evidence type="ECO:0000256" key="3">
    <source>
        <dbReference type="SAM" id="MobiDB-lite"/>
    </source>
</evidence>
<feature type="domain" description="Protein kinase" evidence="4">
    <location>
        <begin position="188"/>
        <end position="461"/>
    </location>
</feature>
<organism evidence="5 6">
    <name type="scientific">Phytophthora pseudosyringae</name>
    <dbReference type="NCBI Taxonomy" id="221518"/>
    <lineage>
        <taxon>Eukaryota</taxon>
        <taxon>Sar</taxon>
        <taxon>Stramenopiles</taxon>
        <taxon>Oomycota</taxon>
        <taxon>Peronosporomycetes</taxon>
        <taxon>Peronosporales</taxon>
        <taxon>Peronosporaceae</taxon>
        <taxon>Phytophthora</taxon>
    </lineage>
</organism>
<keyword evidence="2" id="KW-0067">ATP-binding</keyword>
<dbReference type="InterPro" id="IPR000719">
    <property type="entry name" value="Prot_kinase_dom"/>
</dbReference>
<name>A0A8T1VAT0_9STRA</name>